<dbReference type="InterPro" id="IPR036097">
    <property type="entry name" value="HisK_dim/P_sf"/>
</dbReference>
<dbReference type="InterPro" id="IPR003594">
    <property type="entry name" value="HATPase_dom"/>
</dbReference>
<keyword evidence="13 14" id="KW-0472">Membrane</keyword>
<name>A0A9D1D4Z4_9FIRM</name>
<evidence type="ECO:0000256" key="8">
    <source>
        <dbReference type="ARBA" id="ARBA00022741"/>
    </source>
</evidence>
<dbReference type="Gene3D" id="6.10.340.10">
    <property type="match status" value="1"/>
</dbReference>
<evidence type="ECO:0000256" key="14">
    <source>
        <dbReference type="SAM" id="Phobius"/>
    </source>
</evidence>
<organism evidence="16 17">
    <name type="scientific">Candidatus Copromonas faecavium</name>
    <name type="common">nom. illeg.</name>
    <dbReference type="NCBI Taxonomy" id="2840740"/>
    <lineage>
        <taxon>Bacteria</taxon>
        <taxon>Bacillati</taxon>
        <taxon>Bacillota</taxon>
        <taxon>Clostridia</taxon>
        <taxon>Lachnospirales</taxon>
        <taxon>Lachnospiraceae</taxon>
        <taxon>Candidatus Copromonas (nom. illeg.)</taxon>
    </lineage>
</organism>
<dbReference type="Proteomes" id="UP000824250">
    <property type="component" value="Unassembled WGS sequence"/>
</dbReference>
<evidence type="ECO:0000256" key="6">
    <source>
        <dbReference type="ARBA" id="ARBA00022679"/>
    </source>
</evidence>
<dbReference type="FunFam" id="1.10.287.130:FF:000001">
    <property type="entry name" value="Two-component sensor histidine kinase"/>
    <property type="match status" value="1"/>
</dbReference>
<dbReference type="Pfam" id="PF00512">
    <property type="entry name" value="HisKA"/>
    <property type="match status" value="1"/>
</dbReference>
<accession>A0A9D1D4Z4</accession>
<dbReference type="AlphaFoldDB" id="A0A9D1D4Z4"/>
<dbReference type="InterPro" id="IPR050398">
    <property type="entry name" value="HssS/ArlS-like"/>
</dbReference>
<dbReference type="CDD" id="cd00082">
    <property type="entry name" value="HisKA"/>
    <property type="match status" value="1"/>
</dbReference>
<reference evidence="16" key="1">
    <citation type="submission" date="2020-10" db="EMBL/GenBank/DDBJ databases">
        <authorList>
            <person name="Gilroy R."/>
        </authorList>
    </citation>
    <scope>NUCLEOTIDE SEQUENCE</scope>
    <source>
        <strain evidence="16">CHK180-2868</strain>
    </source>
</reference>
<evidence type="ECO:0000256" key="3">
    <source>
        <dbReference type="ARBA" id="ARBA00012438"/>
    </source>
</evidence>
<keyword evidence="6" id="KW-0808">Transferase</keyword>
<keyword evidence="12" id="KW-0902">Two-component regulatory system</keyword>
<protein>
    <recommendedName>
        <fullName evidence="3">histidine kinase</fullName>
        <ecNumber evidence="3">2.7.13.3</ecNumber>
    </recommendedName>
</protein>
<dbReference type="InterPro" id="IPR036890">
    <property type="entry name" value="HATPase_C_sf"/>
</dbReference>
<dbReference type="CDD" id="cd00075">
    <property type="entry name" value="HATPase"/>
    <property type="match status" value="1"/>
</dbReference>
<keyword evidence="10" id="KW-0067">ATP-binding</keyword>
<dbReference type="SUPFAM" id="SSF55874">
    <property type="entry name" value="ATPase domain of HSP90 chaperone/DNA topoisomerase II/histidine kinase"/>
    <property type="match status" value="1"/>
</dbReference>
<evidence type="ECO:0000256" key="4">
    <source>
        <dbReference type="ARBA" id="ARBA00022475"/>
    </source>
</evidence>
<keyword evidence="9 16" id="KW-0418">Kinase</keyword>
<keyword evidence="7 14" id="KW-0812">Transmembrane</keyword>
<evidence type="ECO:0000256" key="12">
    <source>
        <dbReference type="ARBA" id="ARBA00023012"/>
    </source>
</evidence>
<dbReference type="GO" id="GO:0005886">
    <property type="term" value="C:plasma membrane"/>
    <property type="evidence" value="ECO:0007669"/>
    <property type="project" value="UniProtKB-SubCell"/>
</dbReference>
<dbReference type="PANTHER" id="PTHR45528">
    <property type="entry name" value="SENSOR HISTIDINE KINASE CPXA"/>
    <property type="match status" value="1"/>
</dbReference>
<keyword evidence="4" id="KW-1003">Cell membrane</keyword>
<dbReference type="Gene3D" id="1.10.287.130">
    <property type="match status" value="1"/>
</dbReference>
<dbReference type="InterPro" id="IPR005467">
    <property type="entry name" value="His_kinase_dom"/>
</dbReference>
<feature type="domain" description="Histidine kinase" evidence="15">
    <location>
        <begin position="270"/>
        <end position="475"/>
    </location>
</feature>
<evidence type="ECO:0000256" key="9">
    <source>
        <dbReference type="ARBA" id="ARBA00022777"/>
    </source>
</evidence>
<dbReference type="EC" id="2.7.13.3" evidence="3"/>
<dbReference type="PRINTS" id="PR00344">
    <property type="entry name" value="BCTRLSENSOR"/>
</dbReference>
<evidence type="ECO:0000313" key="17">
    <source>
        <dbReference type="Proteomes" id="UP000824250"/>
    </source>
</evidence>
<keyword evidence="8" id="KW-0547">Nucleotide-binding</keyword>
<evidence type="ECO:0000256" key="1">
    <source>
        <dbReference type="ARBA" id="ARBA00000085"/>
    </source>
</evidence>
<keyword evidence="11 14" id="KW-1133">Transmembrane helix</keyword>
<feature type="transmembrane region" description="Helical" evidence="14">
    <location>
        <begin position="189"/>
        <end position="209"/>
    </location>
</feature>
<gene>
    <name evidence="16" type="ORF">IAB28_04500</name>
</gene>
<keyword evidence="5" id="KW-0597">Phosphoprotein</keyword>
<dbReference type="Pfam" id="PF02518">
    <property type="entry name" value="HATPase_c"/>
    <property type="match status" value="1"/>
</dbReference>
<evidence type="ECO:0000259" key="15">
    <source>
        <dbReference type="PROSITE" id="PS50109"/>
    </source>
</evidence>
<proteinExistence type="predicted"/>
<dbReference type="Gene3D" id="3.30.565.10">
    <property type="entry name" value="Histidine kinase-like ATPase, C-terminal domain"/>
    <property type="match status" value="1"/>
</dbReference>
<evidence type="ECO:0000313" key="16">
    <source>
        <dbReference type="EMBL" id="HIR05207.1"/>
    </source>
</evidence>
<dbReference type="SMART" id="SM00387">
    <property type="entry name" value="HATPase_c"/>
    <property type="match status" value="1"/>
</dbReference>
<comment type="subcellular location">
    <subcellularLocation>
        <location evidence="2">Cell membrane</location>
        <topology evidence="2">Multi-pass membrane protein</topology>
    </subcellularLocation>
</comment>
<dbReference type="SUPFAM" id="SSF47384">
    <property type="entry name" value="Homodimeric domain of signal transducing histidine kinase"/>
    <property type="match status" value="1"/>
</dbReference>
<evidence type="ECO:0000256" key="11">
    <source>
        <dbReference type="ARBA" id="ARBA00022989"/>
    </source>
</evidence>
<dbReference type="InterPro" id="IPR003661">
    <property type="entry name" value="HisK_dim/P_dom"/>
</dbReference>
<evidence type="ECO:0000256" key="10">
    <source>
        <dbReference type="ARBA" id="ARBA00022840"/>
    </source>
</evidence>
<evidence type="ECO:0000256" key="5">
    <source>
        <dbReference type="ARBA" id="ARBA00022553"/>
    </source>
</evidence>
<dbReference type="PROSITE" id="PS50109">
    <property type="entry name" value="HIS_KIN"/>
    <property type="match status" value="1"/>
</dbReference>
<evidence type="ECO:0000256" key="2">
    <source>
        <dbReference type="ARBA" id="ARBA00004651"/>
    </source>
</evidence>
<sequence length="486" mass="55518">MKLSIRMKIFLPVMLLLIVFPLTFWLVFRSSLDVHMNFNIRRSLENLAGEMDRLIGDYQEQYEEEGGQASDGEGQFRENELLMELRQLIQTKTGVNWLVLGDRYRVLHPQNYDDEPIMTSLYSEYLSQVSAAGESAWKEGEIFEDSIEGNQYVLYCRTVEPIGNQNVRCLILYSPLYDTREILDDVSGLVFLIIAVMAAVSIIIVWFVAGSISGPVRRLCEAARGIGEKKFRRVETRATVKELCELEDEINQMQEKLSKADEAERAFFQNASHELRTPLMSISGYAQGIQRGVFEDVSQAAGVILDESRRLTEVVDGILTLTRMDQLRYQVVPVEVELNAFVEDQLERLEGLAYQRKIRLEFHPQKEHKITTDAMLLSRAYSNIMSNCIRYAKSEVRTEIFRDGEWVRIRVTDDGPGLGKEELPHLFDRFYKGKNGNHGLGLSIAKASMEYMGGTVTAVSRENGAEFLMGMPQDCRSLTIEEREVL</sequence>
<dbReference type="PANTHER" id="PTHR45528:SF1">
    <property type="entry name" value="SENSOR HISTIDINE KINASE CPXA"/>
    <property type="match status" value="1"/>
</dbReference>
<comment type="catalytic activity">
    <reaction evidence="1">
        <text>ATP + protein L-histidine = ADP + protein N-phospho-L-histidine.</text>
        <dbReference type="EC" id="2.7.13.3"/>
    </reaction>
</comment>
<dbReference type="EMBL" id="DVGC01000025">
    <property type="protein sequence ID" value="HIR05207.1"/>
    <property type="molecule type" value="Genomic_DNA"/>
</dbReference>
<reference evidence="16" key="2">
    <citation type="journal article" date="2021" name="PeerJ">
        <title>Extensive microbial diversity within the chicken gut microbiome revealed by metagenomics and culture.</title>
        <authorList>
            <person name="Gilroy R."/>
            <person name="Ravi A."/>
            <person name="Getino M."/>
            <person name="Pursley I."/>
            <person name="Horton D.L."/>
            <person name="Alikhan N.F."/>
            <person name="Baker D."/>
            <person name="Gharbi K."/>
            <person name="Hall N."/>
            <person name="Watson M."/>
            <person name="Adriaenssens E.M."/>
            <person name="Foster-Nyarko E."/>
            <person name="Jarju S."/>
            <person name="Secka A."/>
            <person name="Antonio M."/>
            <person name="Oren A."/>
            <person name="Chaudhuri R.R."/>
            <person name="La Ragione R."/>
            <person name="Hildebrand F."/>
            <person name="Pallen M.J."/>
        </authorList>
    </citation>
    <scope>NUCLEOTIDE SEQUENCE</scope>
    <source>
        <strain evidence="16">CHK180-2868</strain>
    </source>
</reference>
<dbReference type="GO" id="GO:0005524">
    <property type="term" value="F:ATP binding"/>
    <property type="evidence" value="ECO:0007669"/>
    <property type="project" value="UniProtKB-KW"/>
</dbReference>
<dbReference type="SMART" id="SM00388">
    <property type="entry name" value="HisKA"/>
    <property type="match status" value="1"/>
</dbReference>
<comment type="caution">
    <text evidence="16">The sequence shown here is derived from an EMBL/GenBank/DDBJ whole genome shotgun (WGS) entry which is preliminary data.</text>
</comment>
<evidence type="ECO:0000256" key="13">
    <source>
        <dbReference type="ARBA" id="ARBA00023136"/>
    </source>
</evidence>
<evidence type="ECO:0000256" key="7">
    <source>
        <dbReference type="ARBA" id="ARBA00022692"/>
    </source>
</evidence>
<dbReference type="InterPro" id="IPR004358">
    <property type="entry name" value="Sig_transdc_His_kin-like_C"/>
</dbReference>
<dbReference type="GO" id="GO:0000155">
    <property type="term" value="F:phosphorelay sensor kinase activity"/>
    <property type="evidence" value="ECO:0007669"/>
    <property type="project" value="InterPro"/>
</dbReference>